<dbReference type="CDD" id="cd11386">
    <property type="entry name" value="MCP_signal"/>
    <property type="match status" value="1"/>
</dbReference>
<gene>
    <name evidence="13" type="ORF">IEO70_15630</name>
</gene>
<keyword evidence="3 10" id="KW-0812">Transmembrane</keyword>
<dbReference type="RefSeq" id="WP_190999307.1">
    <property type="nucleotide sequence ID" value="NZ_JACXSI010000045.1"/>
</dbReference>
<feature type="domain" description="Methyl-accepting transducer" evidence="11">
    <location>
        <begin position="277"/>
        <end position="548"/>
    </location>
</feature>
<proteinExistence type="inferred from homology"/>
<keyword evidence="2" id="KW-1003">Cell membrane</keyword>
<dbReference type="GO" id="GO:0007165">
    <property type="term" value="P:signal transduction"/>
    <property type="evidence" value="ECO:0007669"/>
    <property type="project" value="UniProtKB-KW"/>
</dbReference>
<evidence type="ECO:0000259" key="12">
    <source>
        <dbReference type="PROSITE" id="PS50885"/>
    </source>
</evidence>
<keyword evidence="4 10" id="KW-1133">Transmembrane helix</keyword>
<keyword evidence="6 8" id="KW-0807">Transducer</keyword>
<reference evidence="13" key="1">
    <citation type="submission" date="2020-09" db="EMBL/GenBank/DDBJ databases">
        <title>Bacillus faecalis sp. nov., a moderately halophilic bacterium isolated from cow faeces.</title>
        <authorList>
            <person name="Jiang L."/>
            <person name="Lee J."/>
        </authorList>
    </citation>
    <scope>NUCLEOTIDE SEQUENCE</scope>
    <source>
        <strain evidence="13">AGMB 02131</strain>
    </source>
</reference>
<dbReference type="PANTHER" id="PTHR32089">
    <property type="entry name" value="METHYL-ACCEPTING CHEMOTAXIS PROTEIN MCPB"/>
    <property type="match status" value="1"/>
</dbReference>
<protein>
    <submittedName>
        <fullName evidence="13">Cache domain-containing protein</fullName>
    </submittedName>
</protein>
<dbReference type="SMART" id="SM00283">
    <property type="entry name" value="MA"/>
    <property type="match status" value="1"/>
</dbReference>
<dbReference type="InterPro" id="IPR029151">
    <property type="entry name" value="Sensor-like_sf"/>
</dbReference>
<accession>A0A927D1I1</accession>
<evidence type="ECO:0000313" key="14">
    <source>
        <dbReference type="Proteomes" id="UP000602076"/>
    </source>
</evidence>
<feature type="coiled-coil region" evidence="9">
    <location>
        <begin position="246"/>
        <end position="273"/>
    </location>
</feature>
<dbReference type="SUPFAM" id="SSF103190">
    <property type="entry name" value="Sensory domain-like"/>
    <property type="match status" value="1"/>
</dbReference>
<feature type="transmembrane region" description="Helical" evidence="10">
    <location>
        <begin position="185"/>
        <end position="204"/>
    </location>
</feature>
<dbReference type="InterPro" id="IPR033463">
    <property type="entry name" value="sCache_3"/>
</dbReference>
<dbReference type="PANTHER" id="PTHR32089:SF112">
    <property type="entry name" value="LYSOZYME-LIKE PROTEIN-RELATED"/>
    <property type="match status" value="1"/>
</dbReference>
<evidence type="ECO:0000256" key="10">
    <source>
        <dbReference type="SAM" id="Phobius"/>
    </source>
</evidence>
<sequence length="563" mass="60778">MKRSVTTKLILFFSISFLIGTAVIGTYAIFQVYEKTIETANHKVRGDSALGMAVINERYPGQWKIKDGQLYKGDQLMNNNFKIVDEIGDMTGSNVTIFMGNTRVATNVKLEDNSRAVGTTVSTAIEKAVIEKDETFQGEAEVVGIINQSIYTPIKNGSGETIGIWFTGVPNTPYEASAAKVRNNIIAVVIIMMVIGIILSWQLISRGVRPLIIAAESVNQIAQGNLQIEPIKVRSKDEIGLLGSSVNTMAHNLQELIQQMDGAAEKVAVSSEELSAIAEQNSQASEQIAATMEKVLIGAEQQAQSVESMTLLLKQTNKNLSLVSDHNEQLAEYSSDSTEKTKAGQVAIRHAEKQIDHIHAYVDSLGDVVDGLGKRSKEIGKITEVITALADQTNLLALNAAIEAARAGEHGRGFAVVSEEVRRLAEQSADSANQIAQLIASIQTETTKAVESMEKVTAEVTQGKEAVSEAGQSFAVIQETTNSVTEKVEDVSHQLKEAIEKAAEIMSSFEGISTTAEQTANIAETIFTSVEEQKASAEEIAASVNTLAEMGSDLQKQIQKFNL</sequence>
<keyword evidence="5 10" id="KW-0472">Membrane</keyword>
<evidence type="ECO:0000259" key="11">
    <source>
        <dbReference type="PROSITE" id="PS50111"/>
    </source>
</evidence>
<dbReference type="PROSITE" id="PS50885">
    <property type="entry name" value="HAMP"/>
    <property type="match status" value="1"/>
</dbReference>
<keyword evidence="9" id="KW-0175">Coiled coil</keyword>
<dbReference type="Pfam" id="PF00015">
    <property type="entry name" value="MCPsignal"/>
    <property type="match status" value="1"/>
</dbReference>
<name>A0A927D1I1_9BACI</name>
<feature type="transmembrane region" description="Helical" evidence="10">
    <location>
        <begin position="9"/>
        <end position="30"/>
    </location>
</feature>
<dbReference type="SMART" id="SM00304">
    <property type="entry name" value="HAMP"/>
    <property type="match status" value="1"/>
</dbReference>
<comment type="similarity">
    <text evidence="7">Belongs to the methyl-accepting chemotaxis (MCP) protein family.</text>
</comment>
<evidence type="ECO:0000256" key="5">
    <source>
        <dbReference type="ARBA" id="ARBA00023136"/>
    </source>
</evidence>
<dbReference type="InterPro" id="IPR004089">
    <property type="entry name" value="MCPsignal_dom"/>
</dbReference>
<evidence type="ECO:0000313" key="13">
    <source>
        <dbReference type="EMBL" id="MBD3109770.1"/>
    </source>
</evidence>
<dbReference type="Pfam" id="PF00672">
    <property type="entry name" value="HAMP"/>
    <property type="match status" value="1"/>
</dbReference>
<evidence type="ECO:0000256" key="2">
    <source>
        <dbReference type="ARBA" id="ARBA00022475"/>
    </source>
</evidence>
<keyword evidence="14" id="KW-1185">Reference proteome</keyword>
<evidence type="ECO:0000256" key="9">
    <source>
        <dbReference type="SAM" id="Coils"/>
    </source>
</evidence>
<evidence type="ECO:0000256" key="6">
    <source>
        <dbReference type="ARBA" id="ARBA00023224"/>
    </source>
</evidence>
<dbReference type="Gene3D" id="6.10.340.10">
    <property type="match status" value="1"/>
</dbReference>
<dbReference type="GO" id="GO:0005886">
    <property type="term" value="C:plasma membrane"/>
    <property type="evidence" value="ECO:0007669"/>
    <property type="project" value="UniProtKB-SubCell"/>
</dbReference>
<dbReference type="Gene3D" id="1.10.287.950">
    <property type="entry name" value="Methyl-accepting chemotaxis protein"/>
    <property type="match status" value="1"/>
</dbReference>
<organism evidence="13 14">
    <name type="scientific">Peribacillus faecalis</name>
    <dbReference type="NCBI Taxonomy" id="2772559"/>
    <lineage>
        <taxon>Bacteria</taxon>
        <taxon>Bacillati</taxon>
        <taxon>Bacillota</taxon>
        <taxon>Bacilli</taxon>
        <taxon>Bacillales</taxon>
        <taxon>Bacillaceae</taxon>
        <taxon>Peribacillus</taxon>
    </lineage>
</organism>
<dbReference type="Pfam" id="PF17202">
    <property type="entry name" value="sCache_3_3"/>
    <property type="match status" value="1"/>
</dbReference>
<dbReference type="CDD" id="cd06225">
    <property type="entry name" value="HAMP"/>
    <property type="match status" value="1"/>
</dbReference>
<evidence type="ECO:0000256" key="1">
    <source>
        <dbReference type="ARBA" id="ARBA00004651"/>
    </source>
</evidence>
<evidence type="ECO:0000256" key="4">
    <source>
        <dbReference type="ARBA" id="ARBA00022989"/>
    </source>
</evidence>
<comment type="caution">
    <text evidence="13">The sequence shown here is derived from an EMBL/GenBank/DDBJ whole genome shotgun (WGS) entry which is preliminary data.</text>
</comment>
<dbReference type="SUPFAM" id="SSF58104">
    <property type="entry name" value="Methyl-accepting chemotaxis protein (MCP) signaling domain"/>
    <property type="match status" value="1"/>
</dbReference>
<dbReference type="AlphaFoldDB" id="A0A927D1I1"/>
<evidence type="ECO:0000256" key="3">
    <source>
        <dbReference type="ARBA" id="ARBA00022692"/>
    </source>
</evidence>
<evidence type="ECO:0000256" key="8">
    <source>
        <dbReference type="PROSITE-ProRule" id="PRU00284"/>
    </source>
</evidence>
<dbReference type="PROSITE" id="PS50111">
    <property type="entry name" value="CHEMOTAXIS_TRANSDUC_2"/>
    <property type="match status" value="1"/>
</dbReference>
<dbReference type="EMBL" id="JACXSI010000045">
    <property type="protein sequence ID" value="MBD3109770.1"/>
    <property type="molecule type" value="Genomic_DNA"/>
</dbReference>
<feature type="domain" description="HAMP" evidence="12">
    <location>
        <begin position="205"/>
        <end position="258"/>
    </location>
</feature>
<comment type="subcellular location">
    <subcellularLocation>
        <location evidence="1">Cell membrane</location>
        <topology evidence="1">Multi-pass membrane protein</topology>
    </subcellularLocation>
</comment>
<evidence type="ECO:0000256" key="7">
    <source>
        <dbReference type="ARBA" id="ARBA00029447"/>
    </source>
</evidence>
<dbReference type="InterPro" id="IPR003660">
    <property type="entry name" value="HAMP_dom"/>
</dbReference>
<dbReference type="Proteomes" id="UP000602076">
    <property type="component" value="Unassembled WGS sequence"/>
</dbReference>